<comment type="catalytic activity">
    <reaction evidence="14">
        <text>L-cysteine(out) + L-arginine(in) = L-cysteine(in) + L-arginine(out)</text>
        <dbReference type="Rhea" id="RHEA:71071"/>
        <dbReference type="ChEBI" id="CHEBI:32682"/>
        <dbReference type="ChEBI" id="CHEBI:35235"/>
    </reaction>
    <physiologicalReaction direction="left-to-right" evidence="14">
        <dbReference type="Rhea" id="RHEA:71072"/>
    </physiologicalReaction>
</comment>
<evidence type="ECO:0000256" key="12">
    <source>
        <dbReference type="ARBA" id="ARBA00051814"/>
    </source>
</evidence>
<evidence type="ECO:0000256" key="9">
    <source>
        <dbReference type="ARBA" id="ARBA00023136"/>
    </source>
</evidence>
<feature type="compositionally biased region" description="Polar residues" evidence="20">
    <location>
        <begin position="16"/>
        <end position="27"/>
    </location>
</feature>
<evidence type="ECO:0000256" key="16">
    <source>
        <dbReference type="ARBA" id="ARBA00074336"/>
    </source>
</evidence>
<evidence type="ECO:0000256" key="14">
    <source>
        <dbReference type="ARBA" id="ARBA00052179"/>
    </source>
</evidence>
<keyword evidence="6 21" id="KW-0812">Transmembrane</keyword>
<evidence type="ECO:0000313" key="23">
    <source>
        <dbReference type="Proteomes" id="UP000700334"/>
    </source>
</evidence>
<dbReference type="GO" id="GO:0016324">
    <property type="term" value="C:apical plasma membrane"/>
    <property type="evidence" value="ECO:0007669"/>
    <property type="project" value="UniProtKB-SubCell"/>
</dbReference>
<evidence type="ECO:0000256" key="5">
    <source>
        <dbReference type="ARBA" id="ARBA00022553"/>
    </source>
</evidence>
<evidence type="ECO:0000256" key="7">
    <source>
        <dbReference type="ARBA" id="ARBA00022970"/>
    </source>
</evidence>
<accession>A0A8J6DJJ1</accession>
<evidence type="ECO:0000313" key="22">
    <source>
        <dbReference type="EMBL" id="KAG8510065.1"/>
    </source>
</evidence>
<feature type="region of interest" description="Disordered" evidence="20">
    <location>
        <begin position="158"/>
        <end position="177"/>
    </location>
</feature>
<feature type="region of interest" description="Disordered" evidence="20">
    <location>
        <begin position="1"/>
        <end position="78"/>
    </location>
</feature>
<comment type="catalytic activity">
    <reaction evidence="15">
        <text>L-leucine(out) + L-arginine(in) = L-leucine(in) + L-arginine(out)</text>
        <dbReference type="Rhea" id="RHEA:71059"/>
        <dbReference type="ChEBI" id="CHEBI:32682"/>
        <dbReference type="ChEBI" id="CHEBI:57427"/>
    </reaction>
    <physiologicalReaction direction="left-to-right" evidence="15">
        <dbReference type="Rhea" id="RHEA:71060"/>
    </physiologicalReaction>
</comment>
<feature type="transmembrane region" description="Helical" evidence="21">
    <location>
        <begin position="540"/>
        <end position="561"/>
    </location>
</feature>
<feature type="transmembrane region" description="Helical" evidence="21">
    <location>
        <begin position="567"/>
        <end position="586"/>
    </location>
</feature>
<dbReference type="PANTHER" id="PTHR11785">
    <property type="entry name" value="AMINO ACID TRANSPORTER"/>
    <property type="match status" value="1"/>
</dbReference>
<comment type="catalytic activity">
    <reaction evidence="11">
        <text>L-lysine(out) + L-arginine(in) = L-lysine(in) + L-arginine(out)</text>
        <dbReference type="Rhea" id="RHEA:70827"/>
        <dbReference type="ChEBI" id="CHEBI:32551"/>
        <dbReference type="ChEBI" id="CHEBI:32682"/>
    </reaction>
    <physiologicalReaction direction="left-to-right" evidence="11">
        <dbReference type="Rhea" id="RHEA:70828"/>
    </physiologicalReaction>
</comment>
<evidence type="ECO:0000256" key="4">
    <source>
        <dbReference type="ARBA" id="ARBA00022475"/>
    </source>
</evidence>
<feature type="compositionally biased region" description="Basic and acidic residues" evidence="20">
    <location>
        <begin position="1"/>
        <end position="15"/>
    </location>
</feature>
<dbReference type="Gene3D" id="1.20.1740.10">
    <property type="entry name" value="Amino acid/polyamine transporter I"/>
    <property type="match status" value="2"/>
</dbReference>
<evidence type="ECO:0000256" key="2">
    <source>
        <dbReference type="ARBA" id="ARBA00009523"/>
    </source>
</evidence>
<feature type="transmembrane region" description="Helical" evidence="21">
    <location>
        <begin position="261"/>
        <end position="280"/>
    </location>
</feature>
<feature type="transmembrane region" description="Helical" evidence="21">
    <location>
        <begin position="292"/>
        <end position="314"/>
    </location>
</feature>
<feature type="transmembrane region" description="Helical" evidence="21">
    <location>
        <begin position="118"/>
        <end position="137"/>
    </location>
</feature>
<dbReference type="AlphaFoldDB" id="A0A8J6DJJ1"/>
<comment type="caution">
    <text evidence="22">The sequence shown here is derived from an EMBL/GenBank/DDBJ whole genome shotgun (WGS) entry which is preliminary data.</text>
</comment>
<evidence type="ECO:0000256" key="20">
    <source>
        <dbReference type="SAM" id="MobiDB-lite"/>
    </source>
</evidence>
<feature type="transmembrane region" description="Helical" evidence="21">
    <location>
        <begin position="462"/>
        <end position="481"/>
    </location>
</feature>
<feature type="transmembrane region" description="Helical" evidence="21">
    <location>
        <begin position="416"/>
        <end position="442"/>
    </location>
</feature>
<dbReference type="EMBL" id="JAGFMF010011914">
    <property type="protein sequence ID" value="KAG8510065.1"/>
    <property type="molecule type" value="Genomic_DNA"/>
</dbReference>
<dbReference type="OrthoDB" id="5982228at2759"/>
<evidence type="ECO:0000256" key="13">
    <source>
        <dbReference type="ARBA" id="ARBA00051835"/>
    </source>
</evidence>
<name>A0A8J6DJJ1_GALPY</name>
<feature type="transmembrane region" description="Helical" evidence="21">
    <location>
        <begin position="238"/>
        <end position="255"/>
    </location>
</feature>
<feature type="compositionally biased region" description="Basic residues" evidence="20">
    <location>
        <begin position="57"/>
        <end position="71"/>
    </location>
</feature>
<evidence type="ECO:0000256" key="17">
    <source>
        <dbReference type="ARBA" id="ARBA00079910"/>
    </source>
</evidence>
<comment type="catalytic activity">
    <reaction evidence="12">
        <text>L-cystine(out) + L-arginine(in) = L-cystine(in) + L-arginine(out)</text>
        <dbReference type="Rhea" id="RHEA:71075"/>
        <dbReference type="ChEBI" id="CHEBI:32682"/>
        <dbReference type="ChEBI" id="CHEBI:35491"/>
    </reaction>
    <physiologicalReaction direction="left-to-right" evidence="12">
        <dbReference type="Rhea" id="RHEA:71076"/>
    </physiologicalReaction>
</comment>
<keyword evidence="5" id="KW-0597">Phosphoprotein</keyword>
<keyword evidence="9 21" id="KW-0472">Membrane</keyword>
<dbReference type="FunFam" id="1.20.1740.10:FF:000015">
    <property type="entry name" value="B(0,+)-type amino acid transporter 1"/>
    <property type="match status" value="1"/>
</dbReference>
<reference evidence="22" key="1">
    <citation type="journal article" date="2021" name="Evol. Appl.">
        <title>The genome of the Pyrenean desman and the effects of bottlenecks and inbreeding on the genomic landscape of an endangered species.</title>
        <authorList>
            <person name="Escoda L."/>
            <person name="Castresana J."/>
        </authorList>
    </citation>
    <scope>NUCLEOTIDE SEQUENCE</scope>
    <source>
        <strain evidence="22">IBE-C5619</strain>
    </source>
</reference>
<evidence type="ECO:0000256" key="18">
    <source>
        <dbReference type="ARBA" id="ARBA00083296"/>
    </source>
</evidence>
<evidence type="ECO:0000256" key="6">
    <source>
        <dbReference type="ARBA" id="ARBA00022692"/>
    </source>
</evidence>
<comment type="subcellular location">
    <subcellularLocation>
        <location evidence="1">Apical cell membrane</location>
        <topology evidence="1">Multi-pass membrane protein</topology>
    </subcellularLocation>
</comment>
<evidence type="ECO:0000256" key="21">
    <source>
        <dbReference type="SAM" id="Phobius"/>
    </source>
</evidence>
<evidence type="ECO:0000256" key="1">
    <source>
        <dbReference type="ARBA" id="ARBA00004424"/>
    </source>
</evidence>
<feature type="transmembrane region" description="Helical" evidence="21">
    <location>
        <begin position="212"/>
        <end position="233"/>
    </location>
</feature>
<keyword evidence="23" id="KW-1185">Reference proteome</keyword>
<evidence type="ECO:0000256" key="3">
    <source>
        <dbReference type="ARBA" id="ARBA00022448"/>
    </source>
</evidence>
<comment type="catalytic activity">
    <reaction evidence="13">
        <text>L-histidine(out) + L-arginine(in) = L-histidine(in) + L-arginine(out)</text>
        <dbReference type="Rhea" id="RHEA:71063"/>
        <dbReference type="ChEBI" id="CHEBI:32682"/>
        <dbReference type="ChEBI" id="CHEBI:57595"/>
    </reaction>
    <physiologicalReaction direction="left-to-right" evidence="13">
        <dbReference type="Rhea" id="RHEA:71064"/>
    </physiologicalReaction>
</comment>
<keyword evidence="4" id="KW-1003">Cell membrane</keyword>
<keyword evidence="7" id="KW-0029">Amino-acid transport</keyword>
<dbReference type="Pfam" id="PF13520">
    <property type="entry name" value="AA_permease_2"/>
    <property type="match status" value="1"/>
</dbReference>
<evidence type="ECO:0000256" key="19">
    <source>
        <dbReference type="ARBA" id="ARBA00093193"/>
    </source>
</evidence>
<comment type="catalytic activity">
    <reaction evidence="19">
        <text>L-phenylalanine(out) + L-arginine(in) = L-phenylalanine(in) + L-arginine(out)</text>
        <dbReference type="Rhea" id="RHEA:71067"/>
        <dbReference type="ChEBI" id="CHEBI:32682"/>
        <dbReference type="ChEBI" id="CHEBI:58095"/>
    </reaction>
    <physiologicalReaction direction="left-to-right" evidence="19">
        <dbReference type="Rhea" id="RHEA:71068"/>
    </physiologicalReaction>
</comment>
<proteinExistence type="inferred from homology"/>
<protein>
    <recommendedName>
        <fullName evidence="16">b(0,+)-type amino acid transporter 1</fullName>
    </recommendedName>
    <alternativeName>
        <fullName evidence="17">Glycoprotein-associated amino acid transporter b0,+AT1</fullName>
    </alternativeName>
    <alternativeName>
        <fullName evidence="18">Solute carrier family 7 member 9</fullName>
    </alternativeName>
</protein>
<dbReference type="InterPro" id="IPR050598">
    <property type="entry name" value="AminoAcid_Transporter"/>
</dbReference>
<gene>
    <name evidence="22" type="ORF">J0S82_001695</name>
</gene>
<dbReference type="GO" id="GO:0015184">
    <property type="term" value="F:L-cystine transmembrane transporter activity"/>
    <property type="evidence" value="ECO:0007669"/>
    <property type="project" value="TreeGrafter"/>
</dbReference>
<organism evidence="22 23">
    <name type="scientific">Galemys pyrenaicus</name>
    <name type="common">Iberian desman</name>
    <name type="synonym">Pyrenean desman</name>
    <dbReference type="NCBI Taxonomy" id="202257"/>
    <lineage>
        <taxon>Eukaryota</taxon>
        <taxon>Metazoa</taxon>
        <taxon>Chordata</taxon>
        <taxon>Craniata</taxon>
        <taxon>Vertebrata</taxon>
        <taxon>Euteleostomi</taxon>
        <taxon>Mammalia</taxon>
        <taxon>Eutheria</taxon>
        <taxon>Laurasiatheria</taxon>
        <taxon>Eulipotyphla</taxon>
        <taxon>Talpidae</taxon>
        <taxon>Galemys</taxon>
    </lineage>
</organism>
<dbReference type="GO" id="GO:0015175">
    <property type="term" value="F:neutral L-amino acid transmembrane transporter activity"/>
    <property type="evidence" value="ECO:0007669"/>
    <property type="project" value="TreeGrafter"/>
</dbReference>
<keyword evidence="3" id="KW-0813">Transport</keyword>
<evidence type="ECO:0000256" key="8">
    <source>
        <dbReference type="ARBA" id="ARBA00022989"/>
    </source>
</evidence>
<evidence type="ECO:0000256" key="15">
    <source>
        <dbReference type="ARBA" id="ARBA00052732"/>
    </source>
</evidence>
<keyword evidence="10" id="KW-1015">Disulfide bond</keyword>
<feature type="transmembrane region" description="Helical" evidence="21">
    <location>
        <begin position="487"/>
        <end position="508"/>
    </location>
</feature>
<keyword evidence="8 21" id="KW-1133">Transmembrane helix</keyword>
<feature type="transmembrane region" description="Helical" evidence="21">
    <location>
        <begin position="365"/>
        <end position="383"/>
    </location>
</feature>
<evidence type="ECO:0000256" key="11">
    <source>
        <dbReference type="ARBA" id="ARBA00051323"/>
    </source>
</evidence>
<sequence>MAEPDLRKRREDEKSVPSNEPKSTSLQKEVRHSPGRPPPRSPDQAGTQPAGRSLSRAGRRQRVPFRSRGLRLSRGSQPLAPSVSPLGLFSGVCIIVGSIIGSGIFISPKSVLSNTEAVGPCLIVWAACGVLATLGNARSAPGDPPVGVGCAQVVNGRNSGRRQESSVVGPGRQPHGRVAPCTRQTPVLLCPGALCFAELGTMITKSGGEYPYLMGAFGPIPAFLFSWTSLFVIKPSSFAIICLSFSEYVCAPFYVGCKPPVLVVKCLGAAAILFIITVNAMSVRLGSYVQNVFTAAKMVIVAIIIISGFVLLAQGNTKNFENSFEGSRLTVGAISLAFYNGLWAYDGWNQLNYITEELKNPFRNLPLAIIIGIPLVTGCYILMNVSYFTVMTATELLQSQAVAVTFGDRVLYPASWVVPLFVAFSTIGAANGTCFTAGRLVYVAGREGHMLKVLSYISVRRLTPAPAIIFYGIIATIYIIPGDINSLVNYFSFAAWMFYGMTVLGLIVMRFTKKDVERPIKVVSKACSPPKRAACSRLQVPIVIPILVTLVSAFLVVAPIVSKPAWEYLYCVIFMLSGLIFYFLFVRCKFGWARKISGQRDTHQQLLRHHGGSCAPGRQIFLPEEEVCPTSWSCCPEQGP</sequence>
<dbReference type="PANTHER" id="PTHR11785:SF354">
    <property type="entry name" value="B(0,+)-TYPE AMINO ACID TRANSPORTER 1"/>
    <property type="match status" value="1"/>
</dbReference>
<dbReference type="Proteomes" id="UP000700334">
    <property type="component" value="Unassembled WGS sequence"/>
</dbReference>
<feature type="transmembrane region" description="Helical" evidence="21">
    <location>
        <begin position="86"/>
        <end position="106"/>
    </location>
</feature>
<comment type="similarity">
    <text evidence="2">Belongs to the amino acid-polyamine-organocation (APC) superfamily.</text>
</comment>
<evidence type="ECO:0000256" key="10">
    <source>
        <dbReference type="ARBA" id="ARBA00023157"/>
    </source>
</evidence>
<dbReference type="InterPro" id="IPR002293">
    <property type="entry name" value="AA/rel_permease1"/>
</dbReference>